<keyword evidence="2" id="KW-1185">Reference proteome</keyword>
<dbReference type="SUPFAM" id="SSF52540">
    <property type="entry name" value="P-loop containing nucleoside triphosphate hydrolases"/>
    <property type="match status" value="1"/>
</dbReference>
<evidence type="ECO:0000313" key="1">
    <source>
        <dbReference type="EMBL" id="MBT1587102.1"/>
    </source>
</evidence>
<comment type="caution">
    <text evidence="1">The sequence shown here is derived from an EMBL/GenBank/DDBJ whole genome shotgun (WGS) entry which is preliminary data.</text>
</comment>
<dbReference type="Gene3D" id="3.40.50.300">
    <property type="entry name" value="P-loop containing nucleotide triphosphate hydrolases"/>
    <property type="match status" value="1"/>
</dbReference>
<name>A0ABS5VGG5_9MICO</name>
<gene>
    <name evidence="1" type="ORF">KK097_04660</name>
</gene>
<reference evidence="1 2" key="1">
    <citation type="submission" date="2021-05" db="EMBL/GenBank/DDBJ databases">
        <title>Whole genome sequence of Curtobacterium flaccumfaciens pv. flaccumfaciens strain CFBP 8819.</title>
        <authorList>
            <person name="Osdaghi E."/>
            <person name="Taghouti G."/>
            <person name="Portier P."/>
            <person name="Fazliarab A."/>
            <person name="Taghavi S.M."/>
            <person name="Briand M."/>
            <person name="Le-Saux M."/>
            <person name="Jacques M.-A."/>
        </authorList>
    </citation>
    <scope>NUCLEOTIDE SEQUENCE [LARGE SCALE GENOMIC DNA]</scope>
    <source>
        <strain evidence="1 2">CFBP 8819</strain>
    </source>
</reference>
<dbReference type="EMBL" id="JAHEWS010000005">
    <property type="protein sequence ID" value="MBT1587102.1"/>
    <property type="molecule type" value="Genomic_DNA"/>
</dbReference>
<organism evidence="1 2">
    <name type="scientific">Curtobacterium aurantiacum</name>
    <dbReference type="NCBI Taxonomy" id="3236919"/>
    <lineage>
        <taxon>Bacteria</taxon>
        <taxon>Bacillati</taxon>
        <taxon>Actinomycetota</taxon>
        <taxon>Actinomycetes</taxon>
        <taxon>Micrococcales</taxon>
        <taxon>Microbacteriaceae</taxon>
        <taxon>Curtobacterium</taxon>
    </lineage>
</organism>
<evidence type="ECO:0000313" key="2">
    <source>
        <dbReference type="Proteomes" id="UP001519641"/>
    </source>
</evidence>
<dbReference type="InterPro" id="IPR027417">
    <property type="entry name" value="P-loop_NTPase"/>
</dbReference>
<protein>
    <submittedName>
        <fullName evidence="1">ATP/GTP-binding protein</fullName>
    </submittedName>
</protein>
<accession>A0ABS5VGG5</accession>
<proteinExistence type="predicted"/>
<dbReference type="RefSeq" id="WP_214543864.1">
    <property type="nucleotide sequence ID" value="NZ_JAHEWS010000005.1"/>
</dbReference>
<sequence>MSTQTDPLEQHVAVFGGSGSGKTVLLSSFYGGAQEPRFRRTKGYAVRAVDKAQGRKLHQNYLGMRDSASAPTANRFASTEYAFTIEPTADATSKSKVRGKPKAAKTLRVVWHDYPGEWFEQDPSSAEEAERRVETFRSLLSADVAILMVDGQRVAEHPGEEERYLKALLTDFHTGLSELRDDVLNGGRRLARFPRIWAIGLSKSDLLPDVDVERFRELVLGKAGGELEELRSVLRSYVEDPDALDVGEDFLLLSSARFEPGRIDVGTRTGVDLLMPITAMLPFERFAKWATNKQRAVAVAEQLLRFAGPVLGFLGSKRLKLPGPVGALVGLVAGEAGRRGTKFAAARVAKLKKETTAEADFVTAVLERFADDLDRGVAQRILRRGDA</sequence>
<dbReference type="Proteomes" id="UP001519641">
    <property type="component" value="Unassembled WGS sequence"/>
</dbReference>